<feature type="compositionally biased region" description="Polar residues" evidence="9">
    <location>
        <begin position="360"/>
        <end position="377"/>
    </location>
</feature>
<feature type="transmembrane region" description="Helical" evidence="10">
    <location>
        <begin position="734"/>
        <end position="757"/>
    </location>
</feature>
<comment type="similarity">
    <text evidence="7">Belongs to the fluoride channel Fluc/FEX (TC 1.A.43) family.</text>
</comment>
<feature type="region of interest" description="Disordered" evidence="9">
    <location>
        <begin position="418"/>
        <end position="481"/>
    </location>
</feature>
<proteinExistence type="inferred from homology"/>
<evidence type="ECO:0000256" key="3">
    <source>
        <dbReference type="ARBA" id="ARBA00022475"/>
    </source>
</evidence>
<sequence length="800" mass="88366">MNPQQHHQQQQGESAISASNASNIPTGQPAATASNPISIGPQRPDSAQRNSSRGSQRSSLQLDELGENWAEVTDVWEANVAQPSRKALREFFYPSRQSLQNNDENQQQQSRQQYAEGGGSNAANPSARSANPQTIRNASSPTSNGALSPSTFRQPPPSIAQNPDVIEQERQDKEFVEDFWTIYDDIIILSLFTQIGIICRLGVAYSFRVLDAVFRQGSALFTNLPLNCFSCFVMGLLCSGESLMEIVSTRFSPPRLQHDLHQEARQLLAEQSMDEEDMMDDRSTESLSSTYPRFGGTQARRRKKKNRRIMGWRPKSDDFYSELREVQLLALERRIRASPCLVLFHVRKEDVDLVENYFNNDISNNKNEDTSNQQTGTRTEENDEGNDGERFSLDEHDLVLEETQDDPENRRTFAAGQELSTASLPASKNANKNDQDSSGPIVPGRKRKVRIESRAYAQITQADSTESAATPTNAAAAADPAAQPLDLEQIVSNVATDVSQQISQLSRVTLADGWDVGTTPDDKKKDLMLGLRDGLCGALSSFSSWISAMVSLLRDGKVGEACVGIVIGIQLPIVAYRFGQHVAVCVFVWRCRRETKRDERRGGYGIRLSTDEEDDIQEQEFQSPQSGNLDNPYAEDNSETPSVRAVITALFVISVVAQVTSLNFYYEPDDRLLAFSLLFSPLGVLTRWRLSRYNSWRPNFPIGTFTCNILACALSGTLGNVLAGNPGPTERIALVALIAGFGGTLSSVARFIVEMLAGVDPILLRIDGAYYGMISIFCGLLVSFVFTASGDWADTTGTDR</sequence>
<evidence type="ECO:0000256" key="5">
    <source>
        <dbReference type="ARBA" id="ARBA00022989"/>
    </source>
</evidence>
<dbReference type="PANTHER" id="PTHR28259:SF1">
    <property type="entry name" value="FLUORIDE EXPORT PROTEIN 1-RELATED"/>
    <property type="match status" value="1"/>
</dbReference>
<comment type="caution">
    <text evidence="11">The sequence shown here is derived from an EMBL/GenBank/DDBJ whole genome shotgun (WGS) entry which is preliminary data.</text>
</comment>
<feature type="compositionally biased region" description="Polar residues" evidence="9">
    <location>
        <begin position="458"/>
        <end position="467"/>
    </location>
</feature>
<evidence type="ECO:0000256" key="7">
    <source>
        <dbReference type="ARBA" id="ARBA00035120"/>
    </source>
</evidence>
<dbReference type="GO" id="GO:0005886">
    <property type="term" value="C:plasma membrane"/>
    <property type="evidence" value="ECO:0007669"/>
    <property type="project" value="UniProtKB-SubCell"/>
</dbReference>
<dbReference type="Proteomes" id="UP001295423">
    <property type="component" value="Unassembled WGS sequence"/>
</dbReference>
<organism evidence="11 12">
    <name type="scientific">Cylindrotheca closterium</name>
    <dbReference type="NCBI Taxonomy" id="2856"/>
    <lineage>
        <taxon>Eukaryota</taxon>
        <taxon>Sar</taxon>
        <taxon>Stramenopiles</taxon>
        <taxon>Ochrophyta</taxon>
        <taxon>Bacillariophyta</taxon>
        <taxon>Bacillariophyceae</taxon>
        <taxon>Bacillariophycidae</taxon>
        <taxon>Bacillariales</taxon>
        <taxon>Bacillariaceae</taxon>
        <taxon>Cylindrotheca</taxon>
    </lineage>
</organism>
<accession>A0AAD2JNI8</accession>
<evidence type="ECO:0000256" key="4">
    <source>
        <dbReference type="ARBA" id="ARBA00022692"/>
    </source>
</evidence>
<keyword evidence="3" id="KW-1003">Cell membrane</keyword>
<keyword evidence="5 10" id="KW-1133">Transmembrane helix</keyword>
<feature type="transmembrane region" description="Helical" evidence="10">
    <location>
        <begin position="645"/>
        <end position="666"/>
    </location>
</feature>
<feature type="compositionally biased region" description="Polar residues" evidence="9">
    <location>
        <begin position="418"/>
        <end position="438"/>
    </location>
</feature>
<feature type="compositionally biased region" description="Polar residues" evidence="9">
    <location>
        <begin position="132"/>
        <end position="153"/>
    </location>
</feature>
<evidence type="ECO:0000256" key="10">
    <source>
        <dbReference type="SAM" id="Phobius"/>
    </source>
</evidence>
<evidence type="ECO:0000313" key="11">
    <source>
        <dbReference type="EMBL" id="CAJ1966965.1"/>
    </source>
</evidence>
<protein>
    <submittedName>
        <fullName evidence="11">Uncharacterized protein</fullName>
    </submittedName>
</protein>
<dbReference type="PANTHER" id="PTHR28259">
    <property type="entry name" value="FLUORIDE EXPORT PROTEIN 1-RELATED"/>
    <property type="match status" value="1"/>
</dbReference>
<comment type="function">
    <text evidence="1">Fluoride channel required for the rapid expulsion of cytoplasmic fluoride.</text>
</comment>
<dbReference type="AlphaFoldDB" id="A0AAD2JNI8"/>
<feature type="region of interest" description="Disordered" evidence="9">
    <location>
        <begin position="1"/>
        <end position="63"/>
    </location>
</feature>
<feature type="transmembrane region" description="Helical" evidence="10">
    <location>
        <begin position="702"/>
        <end position="722"/>
    </location>
</feature>
<feature type="compositionally biased region" description="Low complexity" evidence="9">
    <location>
        <begin position="47"/>
        <end position="61"/>
    </location>
</feature>
<feature type="compositionally biased region" description="Low complexity" evidence="9">
    <location>
        <begin position="468"/>
        <end position="481"/>
    </location>
</feature>
<evidence type="ECO:0000256" key="1">
    <source>
        <dbReference type="ARBA" id="ARBA00002598"/>
    </source>
</evidence>
<keyword evidence="6 10" id="KW-0472">Membrane</keyword>
<dbReference type="InterPro" id="IPR003691">
    <property type="entry name" value="FluC"/>
</dbReference>
<feature type="region of interest" description="Disordered" evidence="9">
    <location>
        <begin position="273"/>
        <end position="307"/>
    </location>
</feature>
<keyword evidence="12" id="KW-1185">Reference proteome</keyword>
<feature type="region of interest" description="Disordered" evidence="9">
    <location>
        <begin position="98"/>
        <end position="163"/>
    </location>
</feature>
<feature type="transmembrane region" description="Helical" evidence="10">
    <location>
        <begin position="672"/>
        <end position="690"/>
    </location>
</feature>
<name>A0AAD2JNI8_9STRA</name>
<feature type="region of interest" description="Disordered" evidence="9">
    <location>
        <begin position="613"/>
        <end position="637"/>
    </location>
</feature>
<evidence type="ECO:0000256" key="8">
    <source>
        <dbReference type="ARBA" id="ARBA00035585"/>
    </source>
</evidence>
<dbReference type="EMBL" id="CAKOGP040002313">
    <property type="protein sequence ID" value="CAJ1966965.1"/>
    <property type="molecule type" value="Genomic_DNA"/>
</dbReference>
<evidence type="ECO:0000256" key="9">
    <source>
        <dbReference type="SAM" id="MobiDB-lite"/>
    </source>
</evidence>
<comment type="subcellular location">
    <subcellularLocation>
        <location evidence="2">Cell membrane</location>
        <topology evidence="2">Multi-pass membrane protein</topology>
    </subcellularLocation>
</comment>
<evidence type="ECO:0000256" key="2">
    <source>
        <dbReference type="ARBA" id="ARBA00004651"/>
    </source>
</evidence>
<feature type="region of interest" description="Disordered" evidence="9">
    <location>
        <begin position="360"/>
        <end position="395"/>
    </location>
</feature>
<comment type="catalytic activity">
    <reaction evidence="8">
        <text>fluoride(in) = fluoride(out)</text>
        <dbReference type="Rhea" id="RHEA:76159"/>
        <dbReference type="ChEBI" id="CHEBI:17051"/>
    </reaction>
    <physiologicalReaction direction="left-to-right" evidence="8">
        <dbReference type="Rhea" id="RHEA:76160"/>
    </physiologicalReaction>
</comment>
<keyword evidence="4 10" id="KW-0812">Transmembrane</keyword>
<evidence type="ECO:0000313" key="12">
    <source>
        <dbReference type="Proteomes" id="UP001295423"/>
    </source>
</evidence>
<reference evidence="11" key="1">
    <citation type="submission" date="2023-08" db="EMBL/GenBank/DDBJ databases">
        <authorList>
            <person name="Audoor S."/>
            <person name="Bilcke G."/>
        </authorList>
    </citation>
    <scope>NUCLEOTIDE SEQUENCE</scope>
</reference>
<dbReference type="Pfam" id="PF02537">
    <property type="entry name" value="CRCB"/>
    <property type="match status" value="1"/>
</dbReference>
<feature type="compositionally biased region" description="Polar residues" evidence="9">
    <location>
        <begin position="25"/>
        <end position="37"/>
    </location>
</feature>
<gene>
    <name evidence="11" type="ORF">CYCCA115_LOCUS22544</name>
</gene>
<feature type="transmembrane region" description="Helical" evidence="10">
    <location>
        <begin position="769"/>
        <end position="790"/>
    </location>
</feature>
<feature type="compositionally biased region" description="Low complexity" evidence="9">
    <location>
        <begin position="98"/>
        <end position="131"/>
    </location>
</feature>
<evidence type="ECO:0000256" key="6">
    <source>
        <dbReference type="ARBA" id="ARBA00023136"/>
    </source>
</evidence>
<feature type="compositionally biased region" description="Low complexity" evidence="9">
    <location>
        <begin position="1"/>
        <end position="24"/>
    </location>
</feature>
<dbReference type="GO" id="GO:1903425">
    <property type="term" value="F:fluoride transmembrane transporter activity"/>
    <property type="evidence" value="ECO:0007669"/>
    <property type="project" value="TreeGrafter"/>
</dbReference>